<evidence type="ECO:0000313" key="4">
    <source>
        <dbReference type="EMBL" id="KXS97346.1"/>
    </source>
</evidence>
<dbReference type="InterPro" id="IPR002347">
    <property type="entry name" value="SDR_fam"/>
</dbReference>
<dbReference type="SUPFAM" id="SSF51735">
    <property type="entry name" value="NAD(P)-binding Rossmann-fold domains"/>
    <property type="match status" value="1"/>
</dbReference>
<evidence type="ECO:0000313" key="5">
    <source>
        <dbReference type="Proteomes" id="UP000070133"/>
    </source>
</evidence>
<protein>
    <submittedName>
        <fullName evidence="4">Uncharacterized protein</fullName>
    </submittedName>
</protein>
<evidence type="ECO:0000256" key="1">
    <source>
        <dbReference type="ARBA" id="ARBA00006484"/>
    </source>
</evidence>
<comment type="caution">
    <text evidence="4">The sequence shown here is derived from an EMBL/GenBank/DDBJ whole genome shotgun (WGS) entry which is preliminary data.</text>
</comment>
<dbReference type="PANTHER" id="PTHR43669:SF3">
    <property type="entry name" value="ALCOHOL DEHYDROGENASE, PUTATIVE (AFU_ORTHOLOGUE AFUA_3G03445)-RELATED"/>
    <property type="match status" value="1"/>
</dbReference>
<sequence length="309" mass="32942">MSDKPPQPSSPDWGTKGLSTLTKTTHSHPNATLDASKVSLKSPFIVCIVGASRGIGAGIAISYAKAGCSGLVLASRRISGLEDTAAACRAINPAIKIEIFGCDVTRAEDVASLSERIKDRFGRLDVVAVNSGISGPVVLKITETDAKTFAGVTDVNYVGTFYCAKFLIPVLLGTADGGKAFLGVSSFAAFLVRGPIANTQYCVSKTAQLKLLEHVHEQYREEGLVCYAVHPGAVLSETADETAPDVFRPYLKDSPELCGAMCVWLTKNGQEKSWLSGRLISANYDADELEARKDEIVAKDALKMRLTLP</sequence>
<dbReference type="PANTHER" id="PTHR43669">
    <property type="entry name" value="5-KETO-D-GLUCONATE 5-REDUCTASE"/>
    <property type="match status" value="1"/>
</dbReference>
<evidence type="ECO:0000256" key="3">
    <source>
        <dbReference type="SAM" id="MobiDB-lite"/>
    </source>
</evidence>
<dbReference type="PRINTS" id="PR00081">
    <property type="entry name" value="GDHRDH"/>
</dbReference>
<dbReference type="InterPro" id="IPR036291">
    <property type="entry name" value="NAD(P)-bd_dom_sf"/>
</dbReference>
<dbReference type="OrthoDB" id="1933717at2759"/>
<dbReference type="Proteomes" id="UP000070133">
    <property type="component" value="Unassembled WGS sequence"/>
</dbReference>
<dbReference type="CDD" id="cd05233">
    <property type="entry name" value="SDR_c"/>
    <property type="match status" value="1"/>
</dbReference>
<keyword evidence="2" id="KW-0560">Oxidoreductase</keyword>
<feature type="compositionally biased region" description="Low complexity" evidence="3">
    <location>
        <begin position="14"/>
        <end position="27"/>
    </location>
</feature>
<keyword evidence="5" id="KW-1185">Reference proteome</keyword>
<dbReference type="EMBL" id="LFZN01000146">
    <property type="protein sequence ID" value="KXS97346.1"/>
    <property type="molecule type" value="Genomic_DNA"/>
</dbReference>
<dbReference type="AlphaFoldDB" id="A0A139H4D2"/>
<dbReference type="Gene3D" id="3.40.50.720">
    <property type="entry name" value="NAD(P)-binding Rossmann-like Domain"/>
    <property type="match status" value="1"/>
</dbReference>
<reference evidence="4 5" key="1">
    <citation type="submission" date="2015-07" db="EMBL/GenBank/DDBJ databases">
        <title>Comparative genomics of the Sigatoka disease complex on banana suggests a link between parallel evolutionary changes in Pseudocercospora fijiensis and Pseudocercospora eumusae and increased virulence on the banana host.</title>
        <authorList>
            <person name="Chang T.-C."/>
            <person name="Salvucci A."/>
            <person name="Crous P.W."/>
            <person name="Stergiopoulos I."/>
        </authorList>
    </citation>
    <scope>NUCLEOTIDE SEQUENCE [LARGE SCALE GENOMIC DNA]</scope>
    <source>
        <strain evidence="4 5">CBS 114824</strain>
    </source>
</reference>
<dbReference type="GO" id="GO:0016491">
    <property type="term" value="F:oxidoreductase activity"/>
    <property type="evidence" value="ECO:0007669"/>
    <property type="project" value="UniProtKB-KW"/>
</dbReference>
<accession>A0A139H4D2</accession>
<feature type="region of interest" description="Disordered" evidence="3">
    <location>
        <begin position="1"/>
        <end position="27"/>
    </location>
</feature>
<organism evidence="4 5">
    <name type="scientific">Pseudocercospora eumusae</name>
    <dbReference type="NCBI Taxonomy" id="321146"/>
    <lineage>
        <taxon>Eukaryota</taxon>
        <taxon>Fungi</taxon>
        <taxon>Dikarya</taxon>
        <taxon>Ascomycota</taxon>
        <taxon>Pezizomycotina</taxon>
        <taxon>Dothideomycetes</taxon>
        <taxon>Dothideomycetidae</taxon>
        <taxon>Mycosphaerellales</taxon>
        <taxon>Mycosphaerellaceae</taxon>
        <taxon>Pseudocercospora</taxon>
    </lineage>
</organism>
<comment type="similarity">
    <text evidence="1">Belongs to the short-chain dehydrogenases/reductases (SDR) family.</text>
</comment>
<name>A0A139H4D2_9PEZI</name>
<dbReference type="STRING" id="321146.A0A139H4D2"/>
<evidence type="ECO:0000256" key="2">
    <source>
        <dbReference type="ARBA" id="ARBA00023002"/>
    </source>
</evidence>
<dbReference type="Pfam" id="PF00106">
    <property type="entry name" value="adh_short"/>
    <property type="match status" value="1"/>
</dbReference>
<proteinExistence type="inferred from homology"/>
<gene>
    <name evidence="4" type="ORF">AC578_10747</name>
</gene>